<accession>A0A5A7VDV5</accession>
<feature type="region of interest" description="Disordered" evidence="1">
    <location>
        <begin position="1"/>
        <end position="24"/>
    </location>
</feature>
<evidence type="ECO:0000313" key="2">
    <source>
        <dbReference type="EMBL" id="KAA0064075.1"/>
    </source>
</evidence>
<comment type="caution">
    <text evidence="2">The sequence shown here is derived from an EMBL/GenBank/DDBJ whole genome shotgun (WGS) entry which is preliminary data.</text>
</comment>
<evidence type="ECO:0000256" key="1">
    <source>
        <dbReference type="SAM" id="MobiDB-lite"/>
    </source>
</evidence>
<evidence type="ECO:0000313" key="4">
    <source>
        <dbReference type="Proteomes" id="UP000321393"/>
    </source>
</evidence>
<dbReference type="Proteomes" id="UP000321947">
    <property type="component" value="Unassembled WGS sequence"/>
</dbReference>
<sequence>MLGRLHDLQASIEHEEEAAEEGLENDMLFNNGVEDETTNIFQELLNKARHPWNVRLGLASDRFNPFGYMSTTNNMWPVMLSPYNLPP</sequence>
<dbReference type="InterPro" id="IPR004242">
    <property type="entry name" value="Transposase_21"/>
</dbReference>
<evidence type="ECO:0000313" key="3">
    <source>
        <dbReference type="EMBL" id="TYK26234.1"/>
    </source>
</evidence>
<gene>
    <name evidence="3" type="ORF">E5676_scaffold111G001700</name>
    <name evidence="2" type="ORF">E6C27_scaffold99G00850</name>
</gene>
<dbReference type="Proteomes" id="UP000321393">
    <property type="component" value="Unassembled WGS sequence"/>
</dbReference>
<dbReference type="AlphaFoldDB" id="A0A5A7VDV5"/>
<organism evidence="2 4">
    <name type="scientific">Cucumis melo var. makuwa</name>
    <name type="common">Oriental melon</name>
    <dbReference type="NCBI Taxonomy" id="1194695"/>
    <lineage>
        <taxon>Eukaryota</taxon>
        <taxon>Viridiplantae</taxon>
        <taxon>Streptophyta</taxon>
        <taxon>Embryophyta</taxon>
        <taxon>Tracheophyta</taxon>
        <taxon>Spermatophyta</taxon>
        <taxon>Magnoliopsida</taxon>
        <taxon>eudicotyledons</taxon>
        <taxon>Gunneridae</taxon>
        <taxon>Pentapetalae</taxon>
        <taxon>rosids</taxon>
        <taxon>fabids</taxon>
        <taxon>Cucurbitales</taxon>
        <taxon>Cucurbitaceae</taxon>
        <taxon>Benincaseae</taxon>
        <taxon>Cucumis</taxon>
    </lineage>
</organism>
<dbReference type="Pfam" id="PF02992">
    <property type="entry name" value="Transposase_21"/>
    <property type="match status" value="1"/>
</dbReference>
<dbReference type="EMBL" id="SSTE01001955">
    <property type="protein sequence ID" value="KAA0064075.1"/>
    <property type="molecule type" value="Genomic_DNA"/>
</dbReference>
<name>A0A5A7VDV5_CUCMM</name>
<dbReference type="EMBL" id="SSTD01003515">
    <property type="protein sequence ID" value="TYK26234.1"/>
    <property type="molecule type" value="Genomic_DNA"/>
</dbReference>
<evidence type="ECO:0000313" key="5">
    <source>
        <dbReference type="Proteomes" id="UP000321947"/>
    </source>
</evidence>
<reference evidence="4 5" key="1">
    <citation type="submission" date="2019-08" db="EMBL/GenBank/DDBJ databases">
        <title>Draft genome sequences of two oriental melons (Cucumis melo L. var makuwa).</title>
        <authorList>
            <person name="Kwon S.-Y."/>
        </authorList>
    </citation>
    <scope>NUCLEOTIDE SEQUENCE [LARGE SCALE GENOMIC DNA]</scope>
    <source>
        <strain evidence="5">cv. Chang Bougi</strain>
        <strain evidence="4">cv. SW 3</strain>
        <tissue evidence="2">Leaf</tissue>
    </source>
</reference>
<protein>
    <submittedName>
        <fullName evidence="2">Transposon, En/Spm-like protein</fullName>
    </submittedName>
</protein>
<feature type="compositionally biased region" description="Acidic residues" evidence="1">
    <location>
        <begin position="14"/>
        <end position="24"/>
    </location>
</feature>
<proteinExistence type="predicted"/>